<dbReference type="GO" id="GO:0016627">
    <property type="term" value="F:oxidoreductase activity, acting on the CH-CH group of donors"/>
    <property type="evidence" value="ECO:0007669"/>
    <property type="project" value="InterPro"/>
</dbReference>
<dbReference type="EMBL" id="JFHC01000046">
    <property type="protein sequence ID" value="KDR40113.1"/>
    <property type="molecule type" value="Genomic_DNA"/>
</dbReference>
<gene>
    <name evidence="1" type="ORF">BG61_27715</name>
</gene>
<keyword evidence="2" id="KW-1185">Reference proteome</keyword>
<name>A0A069PHB0_9BURK</name>
<dbReference type="AlphaFoldDB" id="A0A069PHB0"/>
<sequence length="348" mass="37308">MAYVMSAPARACATELKAFLRELNIERGTPAEAAHALRTLIDAGLDRIDLPGKGATLERWRILGAVAAFDLSLVKLYEGHTDALAILAELECIETGSGEAWGVWAAEPPSARLAAMTTRADRRIRLRGTKAWCSGAAFLTHALVSAWNERDEPILAAVDLHQPSVCVTNEGWKAVGMSASASVDVHFDNAAAVQIGAPRAYLDRPGFWQGGAGIAACWFGAAAAIGNFVRQEAARRPDPYRLAHLGAIDTALASAASLMREAAAQIDREPKADAIVPALRARLAVERAATTVMEHAGRALGAAPLCRNEHFARLMADLPVFIRQSHAERDEAALAERIVEEERGSWPL</sequence>
<evidence type="ECO:0000313" key="2">
    <source>
        <dbReference type="Proteomes" id="UP000027466"/>
    </source>
</evidence>
<dbReference type="InterPro" id="IPR046373">
    <property type="entry name" value="Acyl-CoA_Oxase/DH_mid-dom_sf"/>
</dbReference>
<accession>A0A069PHB0</accession>
<reference evidence="1 2" key="1">
    <citation type="submission" date="2014-03" db="EMBL/GenBank/DDBJ databases">
        <title>Draft Genome Sequences of Four Burkholderia Strains.</title>
        <authorList>
            <person name="Liu X.Y."/>
            <person name="Li C.X."/>
            <person name="Xu J.H."/>
        </authorList>
    </citation>
    <scope>NUCLEOTIDE SEQUENCE [LARGE SCALE GENOMIC DNA]</scope>
    <source>
        <strain evidence="1 2">DSM 50014</strain>
    </source>
</reference>
<comment type="caution">
    <text evidence="1">The sequence shown here is derived from an EMBL/GenBank/DDBJ whole genome shotgun (WGS) entry which is preliminary data.</text>
</comment>
<dbReference type="RefSeq" id="WP_232256457.1">
    <property type="nucleotide sequence ID" value="NZ_CADFFX010000003.1"/>
</dbReference>
<dbReference type="Gene3D" id="2.40.110.10">
    <property type="entry name" value="Butyryl-CoA Dehydrogenase, subunit A, domain 2"/>
    <property type="match status" value="1"/>
</dbReference>
<proteinExistence type="predicted"/>
<organism evidence="1 2">
    <name type="scientific">Caballeronia glathei</name>
    <dbReference type="NCBI Taxonomy" id="60547"/>
    <lineage>
        <taxon>Bacteria</taxon>
        <taxon>Pseudomonadati</taxon>
        <taxon>Pseudomonadota</taxon>
        <taxon>Betaproteobacteria</taxon>
        <taxon>Burkholderiales</taxon>
        <taxon>Burkholderiaceae</taxon>
        <taxon>Caballeronia</taxon>
    </lineage>
</organism>
<evidence type="ECO:0000313" key="1">
    <source>
        <dbReference type="EMBL" id="KDR40113.1"/>
    </source>
</evidence>
<dbReference type="Proteomes" id="UP000027466">
    <property type="component" value="Unassembled WGS sequence"/>
</dbReference>
<protein>
    <submittedName>
        <fullName evidence="1">Acyl-CoA dehydrogenase</fullName>
    </submittedName>
</protein>
<dbReference type="InterPro" id="IPR009100">
    <property type="entry name" value="AcylCoA_DH/oxidase_NM_dom_sf"/>
</dbReference>
<dbReference type="SUPFAM" id="SSF56645">
    <property type="entry name" value="Acyl-CoA dehydrogenase NM domain-like"/>
    <property type="match status" value="1"/>
</dbReference>